<accession>A0A1W5R2W3</accession>
<keyword evidence="10" id="KW-0693">Viral RNA replication</keyword>
<dbReference type="Pfam" id="PF01660">
    <property type="entry name" value="Vmethyltransf"/>
    <property type="match status" value="1"/>
</dbReference>
<evidence type="ECO:0000256" key="9">
    <source>
        <dbReference type="ARBA" id="ARBA00022840"/>
    </source>
</evidence>
<evidence type="ECO:0000256" key="5">
    <source>
        <dbReference type="ARBA" id="ARBA00022679"/>
    </source>
</evidence>
<evidence type="ECO:0000256" key="12">
    <source>
        <dbReference type="SAM" id="MobiDB-lite"/>
    </source>
</evidence>
<dbReference type="PROSITE" id="PS51743">
    <property type="entry name" value="ALPHAVIRUS_MT"/>
    <property type="match status" value="1"/>
</dbReference>
<dbReference type="GO" id="GO:0005524">
    <property type="term" value="F:ATP binding"/>
    <property type="evidence" value="ECO:0007669"/>
    <property type="project" value="UniProtKB-KW"/>
</dbReference>
<dbReference type="InterPro" id="IPR001788">
    <property type="entry name" value="RNA-dep_RNA_pol_alsuvir"/>
</dbReference>
<feature type="compositionally biased region" description="Polar residues" evidence="12">
    <location>
        <begin position="542"/>
        <end position="573"/>
    </location>
</feature>
<dbReference type="EC" id="3.6.4.13" evidence="2"/>
<feature type="compositionally biased region" description="Basic and acidic residues" evidence="12">
    <location>
        <begin position="448"/>
        <end position="473"/>
    </location>
</feature>
<keyword evidence="8" id="KW-0378">Hydrolase</keyword>
<dbReference type="GO" id="GO:0016787">
    <property type="term" value="F:hydrolase activity"/>
    <property type="evidence" value="ECO:0007669"/>
    <property type="project" value="UniProtKB-KW"/>
</dbReference>
<feature type="compositionally biased region" description="Polar residues" evidence="12">
    <location>
        <begin position="580"/>
        <end position="598"/>
    </location>
</feature>
<evidence type="ECO:0000259" key="15">
    <source>
        <dbReference type="PROSITE" id="PS51743"/>
    </source>
</evidence>
<sequence>MARLREVFSSFTEPNLKTIVQQETYKLAKAELKTIQTYNPYAQTKDAADLLEDLGINTNPHAVTAHTHAAAKSIENDLYGITSHYLPKTPITFLFMKRGKLQFFKRGPQHNDLFFYTTHEPKDVIRYQSEDQTADMFRVPTSTAFIGDTLHFLSLKYLHRLFLKNPNLNTLYATMVLPPEAMYRMASIYPEIYQIQYQEDGFLYIPGGHGGAAYFHTYDTLTWLRVGQFQAKEFTLTFQKLETKGANHLFIIQRADLKTPKYRTFVPRRKWVTLPNIFLPKHTNARKPILKQTMMQLFLYEKSVKEITFRDVFAKIRQLIQTKDLEQFDPDELVRLANYVMHTSKLLEKNPYELIEGQGKLQDLVNPIKTWVSEKWQNWFGWKDYTRLTRALKWVDVDLVLRVMKYTEYSDWKFETSEFMPDEARPITKEQEEEEAVRERTFTQLQEQIKEDKRKSEVQREKEAAQKKAEVAKGKLPASDGASSSSPKGRSIAFGTFQPVPERTPSEVPAAAPFKIPGFPDVLYADAIPNPVFTKPAGQGTEGPSNRSTPPTTQEAGTEGPPTTQPGKPTASSPRAAPQPTANAETMEKGSQASSATTRGRDPVTDRTREQAPTNLTPEEEALPWKHWLKQLKAVGFKGNETQMDGDGTTISPIEQIKSMPVSNPSSVSKEILETLRSVARAPTSWKPDASRARAYTSDIKNRRTGAAVHMAPQAWKETMDFIAENAERTLHISVIHGAGGSGKSRCLQEMLNKFHFLFDETLVVCPTNELRRDWIDKLPLSEPGSVLTFERALMNPAKGTVIFDDYTKLPAGFIEAYSICQPNVELVILTGDAKQASHHESNDNAMIAGLDPAALEFSKFCRYYLNATHRNPRNLANALGIYSEKPGNLKVTFTNHLLPEMHILVPSLLKKATLEELGHKCSTYAGCQGVTLSKVQIYLDSNTTLCSNEVLYTALSRAVEQINFVNSGPFNGPFWAKLEATPYLKTFLRLTREEKINEITPEEPKPKEPEPPKTHFPVETSAHLYSSITEEMPEKHAREIYNKTHGHTNCVQTDEPLVQMFAHQQAKDEALFWETIEARLRITTSEANVQELNEKRDIGDLLFHAYHKAMGLPKDPIPFENDLWETCAQEVQQTYLSKPINLIKNGEKRQGPDFDKNAIMLFLKSQWVKKMEKLGAPTIKPGQTIASFHQITVMLYGTMARYMRRIRDRFCPKHILINCEKTPTQISDFVKAQWDFSDFAYANDFTAFDQSQDGAMLQFEIIKAKFHNIPEDIILGYMDIKTNAKIFLGTLAIMRLTGEGPTFDANTECNIAYTHLRFNVPENVAQVYAGDDSALSKVCPEKDSFKQFADRLTLKSKPQVFPQTQGAWAEFCGLLITPRGIIKDPVKLHASWVLATKLGTLQQIKCVNSYGEDLKLSYDLGDHLQELLSESQCRTHQVTVRELVKFAGKVEKHQAEIRSVANGNIRQLPFFY</sequence>
<dbReference type="GO" id="GO:0016556">
    <property type="term" value="P:mRNA modification"/>
    <property type="evidence" value="ECO:0007669"/>
    <property type="project" value="InterPro"/>
</dbReference>
<evidence type="ECO:0000259" key="13">
    <source>
        <dbReference type="PROSITE" id="PS50507"/>
    </source>
</evidence>
<evidence type="ECO:0000259" key="14">
    <source>
        <dbReference type="PROSITE" id="PS51657"/>
    </source>
</evidence>
<dbReference type="GO" id="GO:0008174">
    <property type="term" value="F:mRNA methyltransferase activity"/>
    <property type="evidence" value="ECO:0007669"/>
    <property type="project" value="UniProtKB-UniRule"/>
</dbReference>
<gene>
    <name evidence="16" type="primary">ORF1</name>
</gene>
<evidence type="ECO:0000313" key="16">
    <source>
        <dbReference type="EMBL" id="AQT33215.1"/>
    </source>
</evidence>
<dbReference type="PROSITE" id="PS51657">
    <property type="entry name" value="PSRV_HELICASE"/>
    <property type="match status" value="1"/>
</dbReference>
<dbReference type="GO" id="GO:0039694">
    <property type="term" value="P:viral RNA genome replication"/>
    <property type="evidence" value="ECO:0007669"/>
    <property type="project" value="InterPro"/>
</dbReference>
<evidence type="ECO:0000256" key="6">
    <source>
        <dbReference type="ARBA" id="ARBA00022695"/>
    </source>
</evidence>
<organism evidence="16">
    <name type="scientific">Hosta virus X</name>
    <dbReference type="NCBI Taxonomy" id="214439"/>
    <lineage>
        <taxon>Viruses</taxon>
        <taxon>Riboviria</taxon>
        <taxon>Orthornavirae</taxon>
        <taxon>Kitrinoviricota</taxon>
        <taxon>Alsuviricetes</taxon>
        <taxon>Tymovirales</taxon>
        <taxon>Alphaflexiviridae</taxon>
        <taxon>Potexvirus</taxon>
        <taxon>Potexvirus ecshostae</taxon>
    </lineage>
</organism>
<dbReference type="GO" id="GO:0006351">
    <property type="term" value="P:DNA-templated transcription"/>
    <property type="evidence" value="ECO:0007669"/>
    <property type="project" value="InterPro"/>
</dbReference>
<keyword evidence="5" id="KW-0808">Transferase</keyword>
<dbReference type="EMBL" id="KX033798">
    <property type="protein sequence ID" value="AQT33215.1"/>
    <property type="molecule type" value="Genomic_RNA"/>
</dbReference>
<keyword evidence="6" id="KW-0548">Nucleotidyltransferase</keyword>
<feature type="region of interest" description="Disordered" evidence="12">
    <location>
        <begin position="530"/>
        <end position="623"/>
    </location>
</feature>
<evidence type="ECO:0000256" key="7">
    <source>
        <dbReference type="ARBA" id="ARBA00022741"/>
    </source>
</evidence>
<keyword evidence="9" id="KW-0067">ATP-binding</keyword>
<feature type="domain" description="RdRp catalytic" evidence="13">
    <location>
        <begin position="1239"/>
        <end position="1346"/>
    </location>
</feature>
<dbReference type="SUPFAM" id="SSF52540">
    <property type="entry name" value="P-loop containing nucleoside triphosphate hydrolases"/>
    <property type="match status" value="1"/>
</dbReference>
<proteinExistence type="predicted"/>
<feature type="region of interest" description="Disordered" evidence="12">
    <location>
        <begin position="999"/>
        <end position="1018"/>
    </location>
</feature>
<keyword evidence="4" id="KW-0696">RNA-directed RNA polymerase</keyword>
<evidence type="ECO:0000256" key="10">
    <source>
        <dbReference type="ARBA" id="ARBA00022953"/>
    </source>
</evidence>
<evidence type="ECO:0000256" key="2">
    <source>
        <dbReference type="ARBA" id="ARBA00012552"/>
    </source>
</evidence>
<dbReference type="EC" id="2.7.7.48" evidence="1"/>
<evidence type="ECO:0000256" key="11">
    <source>
        <dbReference type="ARBA" id="ARBA00025585"/>
    </source>
</evidence>
<dbReference type="CDD" id="cd23246">
    <property type="entry name" value="Alphaflexiviridae_RdRp"/>
    <property type="match status" value="1"/>
</dbReference>
<dbReference type="InterPro" id="IPR002588">
    <property type="entry name" value="Alphavirus-like_MT_dom"/>
</dbReference>
<dbReference type="InterPro" id="IPR027351">
    <property type="entry name" value="(+)RNA_virus_helicase_core_dom"/>
</dbReference>
<dbReference type="Gene3D" id="3.40.50.300">
    <property type="entry name" value="P-loop containing nucleotide triphosphate hydrolases"/>
    <property type="match status" value="1"/>
</dbReference>
<evidence type="ECO:0000256" key="3">
    <source>
        <dbReference type="ARBA" id="ARBA00018318"/>
    </source>
</evidence>
<name>A0A1W5R2W3_9VIRU</name>
<comment type="function">
    <text evidence="11">RNA replication. The central part of this protein possibly functions as an ATP-binding helicase.</text>
</comment>
<dbReference type="PROSITE" id="PS50507">
    <property type="entry name" value="RDRP_SSRNA_POS"/>
    <property type="match status" value="1"/>
</dbReference>
<dbReference type="SUPFAM" id="SSF56672">
    <property type="entry name" value="DNA/RNA polymerases"/>
    <property type="match status" value="1"/>
</dbReference>
<protein>
    <recommendedName>
        <fullName evidence="3">RNA replication protein</fullName>
        <ecNumber evidence="1">2.7.7.48</ecNumber>
        <ecNumber evidence="2">3.6.4.13</ecNumber>
    </recommendedName>
</protein>
<dbReference type="Pfam" id="PF00978">
    <property type="entry name" value="RdRP_2"/>
    <property type="match status" value="1"/>
</dbReference>
<evidence type="ECO:0000256" key="4">
    <source>
        <dbReference type="ARBA" id="ARBA00022484"/>
    </source>
</evidence>
<keyword evidence="7" id="KW-0547">Nucleotide-binding</keyword>
<feature type="region of interest" description="Disordered" evidence="12">
    <location>
        <begin position="447"/>
        <end position="517"/>
    </location>
</feature>
<evidence type="ECO:0000256" key="1">
    <source>
        <dbReference type="ARBA" id="ARBA00012494"/>
    </source>
</evidence>
<dbReference type="Pfam" id="PF01443">
    <property type="entry name" value="Viral_helicase1"/>
    <property type="match status" value="1"/>
</dbReference>
<dbReference type="GO" id="GO:0003968">
    <property type="term" value="F:RNA-directed RNA polymerase activity"/>
    <property type="evidence" value="ECO:0007669"/>
    <property type="project" value="UniProtKB-KW"/>
</dbReference>
<reference evidence="16" key="1">
    <citation type="submission" date="2016-04" db="EMBL/GenBank/DDBJ databases">
        <title>First report of Hosta virus X and Beet ringspot virus infecting hosta plants in Ukraine.</title>
        <authorList>
            <person name="Shchetynina A."/>
            <person name="Truve E."/>
            <person name="Somera M."/>
        </authorList>
    </citation>
    <scope>NUCLEOTIDE SEQUENCE</scope>
    <source>
        <strain evidence="16">Ukr</strain>
    </source>
</reference>
<feature type="compositionally biased region" description="Basic and acidic residues" evidence="12">
    <location>
        <begin position="999"/>
        <end position="1014"/>
    </location>
</feature>
<dbReference type="InterPro" id="IPR043502">
    <property type="entry name" value="DNA/RNA_pol_sf"/>
</dbReference>
<feature type="domain" description="Alphavirus-like MT" evidence="15">
    <location>
        <begin position="59"/>
        <end position="224"/>
    </location>
</feature>
<feature type="domain" description="(+)RNA virus helicase C-terminal" evidence="14">
    <location>
        <begin position="705"/>
        <end position="1000"/>
    </location>
</feature>
<dbReference type="GO" id="GO:0006396">
    <property type="term" value="P:RNA processing"/>
    <property type="evidence" value="ECO:0007669"/>
    <property type="project" value="InterPro"/>
</dbReference>
<dbReference type="GO" id="GO:0003723">
    <property type="term" value="F:RNA binding"/>
    <property type="evidence" value="ECO:0007669"/>
    <property type="project" value="InterPro"/>
</dbReference>
<dbReference type="InterPro" id="IPR027417">
    <property type="entry name" value="P-loop_NTPase"/>
</dbReference>
<dbReference type="InterPro" id="IPR007094">
    <property type="entry name" value="RNA-dir_pol_PSvirus"/>
</dbReference>
<evidence type="ECO:0000256" key="8">
    <source>
        <dbReference type="ARBA" id="ARBA00022801"/>
    </source>
</evidence>
<dbReference type="GO" id="GO:0003724">
    <property type="term" value="F:RNA helicase activity"/>
    <property type="evidence" value="ECO:0007669"/>
    <property type="project" value="UniProtKB-EC"/>
</dbReference>
<feature type="compositionally biased region" description="Basic and acidic residues" evidence="12">
    <location>
        <begin position="599"/>
        <end position="610"/>
    </location>
</feature>